<reference evidence="11 12" key="1">
    <citation type="submission" date="2020-10" db="EMBL/GenBank/DDBJ databases">
        <title>The Coptis chinensis genome and diversification of protoberbering-type alkaloids.</title>
        <authorList>
            <person name="Wang B."/>
            <person name="Shu S."/>
            <person name="Song C."/>
            <person name="Liu Y."/>
        </authorList>
    </citation>
    <scope>NUCLEOTIDE SEQUENCE [LARGE SCALE GENOMIC DNA]</scope>
    <source>
        <strain evidence="11">HL-2020</strain>
        <tissue evidence="11">Leaf</tissue>
    </source>
</reference>
<feature type="transmembrane region" description="Helical" evidence="10">
    <location>
        <begin position="202"/>
        <end position="227"/>
    </location>
</feature>
<dbReference type="PANTHER" id="PTHR31998">
    <property type="entry name" value="K(+)-INSENSITIVE PYROPHOSPHATE-ENERGIZED PROTON PUMP"/>
    <property type="match status" value="1"/>
</dbReference>
<feature type="transmembrane region" description="Helical" evidence="10">
    <location>
        <begin position="162"/>
        <end position="182"/>
    </location>
</feature>
<keyword evidence="9 10" id="KW-0472">Membrane</keyword>
<dbReference type="Pfam" id="PF03030">
    <property type="entry name" value="H_PPase"/>
    <property type="match status" value="1"/>
</dbReference>
<name>A0A835I943_9MAGN</name>
<dbReference type="OrthoDB" id="5210at2759"/>
<keyword evidence="5" id="KW-0460">Magnesium</keyword>
<evidence type="ECO:0000313" key="12">
    <source>
        <dbReference type="Proteomes" id="UP000631114"/>
    </source>
</evidence>
<evidence type="ECO:0000313" key="11">
    <source>
        <dbReference type="EMBL" id="KAF9612604.1"/>
    </source>
</evidence>
<evidence type="ECO:0000256" key="8">
    <source>
        <dbReference type="ARBA" id="ARBA00023065"/>
    </source>
</evidence>
<dbReference type="GO" id="GO:0009678">
    <property type="term" value="F:diphosphate hydrolysis-driven proton transmembrane transporter activity"/>
    <property type="evidence" value="ECO:0007669"/>
    <property type="project" value="UniProtKB-EC"/>
</dbReference>
<comment type="caution">
    <text evidence="11">The sequence shown here is derived from an EMBL/GenBank/DDBJ whole genome shotgun (WGS) entry which is preliminary data.</text>
</comment>
<dbReference type="GO" id="GO:0012505">
    <property type="term" value="C:endomembrane system"/>
    <property type="evidence" value="ECO:0007669"/>
    <property type="project" value="UniProtKB-SubCell"/>
</dbReference>
<evidence type="ECO:0000256" key="1">
    <source>
        <dbReference type="ARBA" id="ARBA00004127"/>
    </source>
</evidence>
<gene>
    <name evidence="11" type="ORF">IFM89_002200</name>
</gene>
<evidence type="ECO:0000256" key="9">
    <source>
        <dbReference type="ARBA" id="ARBA00023136"/>
    </source>
</evidence>
<proteinExistence type="predicted"/>
<dbReference type="AlphaFoldDB" id="A0A835I943"/>
<feature type="transmembrane region" description="Helical" evidence="10">
    <location>
        <begin position="130"/>
        <end position="150"/>
    </location>
</feature>
<feature type="transmembrane region" description="Helical" evidence="10">
    <location>
        <begin position="52"/>
        <end position="73"/>
    </location>
</feature>
<keyword evidence="3" id="KW-0813">Transport</keyword>
<evidence type="ECO:0000256" key="10">
    <source>
        <dbReference type="SAM" id="Phobius"/>
    </source>
</evidence>
<evidence type="ECO:0000256" key="7">
    <source>
        <dbReference type="ARBA" id="ARBA00022989"/>
    </source>
</evidence>
<evidence type="ECO:0000256" key="5">
    <source>
        <dbReference type="ARBA" id="ARBA00022842"/>
    </source>
</evidence>
<dbReference type="Proteomes" id="UP000631114">
    <property type="component" value="Unassembled WGS sequence"/>
</dbReference>
<comment type="subcellular location">
    <subcellularLocation>
        <location evidence="1">Endomembrane system</location>
        <topology evidence="1">Multi-pass membrane protein</topology>
    </subcellularLocation>
</comment>
<keyword evidence="12" id="KW-1185">Reference proteome</keyword>
<keyword evidence="6" id="KW-1278">Translocase</keyword>
<dbReference type="GO" id="GO:0004427">
    <property type="term" value="F:inorganic diphosphate phosphatase activity"/>
    <property type="evidence" value="ECO:0007669"/>
    <property type="project" value="InterPro"/>
</dbReference>
<dbReference type="InterPro" id="IPR004131">
    <property type="entry name" value="PPase-energised_H-pump"/>
</dbReference>
<keyword evidence="8" id="KW-0406">Ion transport</keyword>
<evidence type="ECO:0000256" key="6">
    <source>
        <dbReference type="ARBA" id="ARBA00022967"/>
    </source>
</evidence>
<dbReference type="EC" id="7.1.3.1" evidence="2"/>
<dbReference type="GO" id="GO:0016020">
    <property type="term" value="C:membrane"/>
    <property type="evidence" value="ECO:0007669"/>
    <property type="project" value="InterPro"/>
</dbReference>
<accession>A0A835I943</accession>
<organism evidence="11 12">
    <name type="scientific">Coptis chinensis</name>
    <dbReference type="NCBI Taxonomy" id="261450"/>
    <lineage>
        <taxon>Eukaryota</taxon>
        <taxon>Viridiplantae</taxon>
        <taxon>Streptophyta</taxon>
        <taxon>Embryophyta</taxon>
        <taxon>Tracheophyta</taxon>
        <taxon>Spermatophyta</taxon>
        <taxon>Magnoliopsida</taxon>
        <taxon>Ranunculales</taxon>
        <taxon>Ranunculaceae</taxon>
        <taxon>Coptidoideae</taxon>
        <taxon>Coptis</taxon>
    </lineage>
</organism>
<protein>
    <recommendedName>
        <fullName evidence="2">H(+)-exporting diphosphatase</fullName>
        <ecNumber evidence="2">7.1.3.1</ecNumber>
    </recommendedName>
</protein>
<evidence type="ECO:0000256" key="3">
    <source>
        <dbReference type="ARBA" id="ARBA00022448"/>
    </source>
</evidence>
<evidence type="ECO:0000256" key="4">
    <source>
        <dbReference type="ARBA" id="ARBA00022692"/>
    </source>
</evidence>
<evidence type="ECO:0000256" key="2">
    <source>
        <dbReference type="ARBA" id="ARBA00013242"/>
    </source>
</evidence>
<keyword evidence="7 10" id="KW-1133">Transmembrane helix</keyword>
<sequence>MRRFAALNGLQRKDLPTLKDRANYIPKIVRFRSIQVIADNVGDITRMGSDLFGSYVEASFATLVVASIFSYGFNHQFTVMMYPLLISSMGTIVSLTPPFFATDIFEINVVKEIEPALKKQLITSIIFYHYWNYNCYLACAVIILYNFLFWRAKICEKLVRNYFFVLPFGQWVTSVIGFVIEYSTRNAYSPVLDVDSCRIGTATNIILGLALGYKSVIILIFTIADVVGKSHLIRERTDTLDATGITTDLLIWFLWHSLVPL</sequence>
<dbReference type="EMBL" id="JADFTS010000003">
    <property type="protein sequence ID" value="KAF9612604.1"/>
    <property type="molecule type" value="Genomic_DNA"/>
</dbReference>
<keyword evidence="4 10" id="KW-0812">Transmembrane</keyword>